<evidence type="ECO:0000313" key="3">
    <source>
        <dbReference type="Proteomes" id="UP000321058"/>
    </source>
</evidence>
<dbReference type="EMBL" id="BKAJ01000027">
    <property type="protein sequence ID" value="GEP54238.1"/>
    <property type="molecule type" value="Genomic_DNA"/>
</dbReference>
<keyword evidence="3" id="KW-1185">Reference proteome</keyword>
<comment type="caution">
    <text evidence="2">The sequence shown here is derived from an EMBL/GenBank/DDBJ whole genome shotgun (WGS) entry which is preliminary data.</text>
</comment>
<organism evidence="2 3">
    <name type="scientific">Reyranella soli</name>
    <dbReference type="NCBI Taxonomy" id="1230389"/>
    <lineage>
        <taxon>Bacteria</taxon>
        <taxon>Pseudomonadati</taxon>
        <taxon>Pseudomonadota</taxon>
        <taxon>Alphaproteobacteria</taxon>
        <taxon>Hyphomicrobiales</taxon>
        <taxon>Reyranellaceae</taxon>
        <taxon>Reyranella</taxon>
    </lineage>
</organism>
<name>A0A512N5J5_9HYPH</name>
<proteinExistence type="predicted"/>
<gene>
    <name evidence="2" type="ORF">RSO01_14040</name>
</gene>
<dbReference type="AlphaFoldDB" id="A0A512N5J5"/>
<accession>A0A512N5J5</accession>
<feature type="region of interest" description="Disordered" evidence="1">
    <location>
        <begin position="76"/>
        <end position="96"/>
    </location>
</feature>
<reference evidence="2 3" key="1">
    <citation type="submission" date="2019-07" db="EMBL/GenBank/DDBJ databases">
        <title>Whole genome shotgun sequence of Reyranella soli NBRC 108950.</title>
        <authorList>
            <person name="Hosoyama A."/>
            <person name="Uohara A."/>
            <person name="Ohji S."/>
            <person name="Ichikawa N."/>
        </authorList>
    </citation>
    <scope>NUCLEOTIDE SEQUENCE [LARGE SCALE GENOMIC DNA]</scope>
    <source>
        <strain evidence="2 3">NBRC 108950</strain>
    </source>
</reference>
<evidence type="ECO:0000313" key="2">
    <source>
        <dbReference type="EMBL" id="GEP54238.1"/>
    </source>
</evidence>
<dbReference type="Proteomes" id="UP000321058">
    <property type="component" value="Unassembled WGS sequence"/>
</dbReference>
<evidence type="ECO:0000256" key="1">
    <source>
        <dbReference type="SAM" id="MobiDB-lite"/>
    </source>
</evidence>
<sequence>MPPTRVDYPHAHAARLVQIVLALRRMLAAKGMPSTNIAAFKQLAWLLKKDAAPEWRYGNLKKASAFAQAWKSIPKSVKDRPDSYLPPSPKRPPVIRRFKADGPEVGINLPSRPNDKSPDLIRKYDDFLAPGFLTPLQGDQDHPLWLYLPSIPTELAK</sequence>
<protein>
    <submittedName>
        <fullName evidence="2">Uncharacterized protein</fullName>
    </submittedName>
</protein>